<dbReference type="RefSeq" id="WP_070011017.1">
    <property type="nucleotide sequence ID" value="NZ_LJGS01000039.1"/>
</dbReference>
<keyword evidence="4" id="KW-1185">Reference proteome</keyword>
<accession>A0A1E7JGI6</accession>
<organism evidence="3 4">
    <name type="scientific">Streptomyces abyssalis</name>
    <dbReference type="NCBI Taxonomy" id="933944"/>
    <lineage>
        <taxon>Bacteria</taxon>
        <taxon>Bacillati</taxon>
        <taxon>Actinomycetota</taxon>
        <taxon>Actinomycetes</taxon>
        <taxon>Kitasatosporales</taxon>
        <taxon>Streptomycetaceae</taxon>
        <taxon>Streptomyces</taxon>
    </lineage>
</organism>
<gene>
    <name evidence="3" type="ORF">AN215_24195</name>
</gene>
<keyword evidence="2" id="KW-0732">Signal</keyword>
<dbReference type="Proteomes" id="UP000176087">
    <property type="component" value="Unassembled WGS sequence"/>
</dbReference>
<name>A0A1E7JGI6_9ACTN</name>
<evidence type="ECO:0000256" key="2">
    <source>
        <dbReference type="SAM" id="SignalP"/>
    </source>
</evidence>
<reference evidence="3 4" key="1">
    <citation type="journal article" date="2016" name="Front. Microbiol.">
        <title>Comparative Genomics Analysis of Streptomyces Species Reveals Their Adaptation to the Marine Environment and Their Diversity at the Genomic Level.</title>
        <authorList>
            <person name="Tian X."/>
            <person name="Zhang Z."/>
            <person name="Yang T."/>
            <person name="Chen M."/>
            <person name="Li J."/>
            <person name="Chen F."/>
            <person name="Yang J."/>
            <person name="Li W."/>
            <person name="Zhang B."/>
            <person name="Zhang Z."/>
            <person name="Wu J."/>
            <person name="Zhang C."/>
            <person name="Long L."/>
            <person name="Xiao J."/>
        </authorList>
    </citation>
    <scope>NUCLEOTIDE SEQUENCE [LARGE SCALE GENOMIC DNA]</scope>
    <source>
        <strain evidence="3 4">SCSIO 10390</strain>
    </source>
</reference>
<dbReference type="InterPro" id="IPR012334">
    <property type="entry name" value="Pectin_lyas_fold"/>
</dbReference>
<dbReference type="EMBL" id="LJGT01000041">
    <property type="protein sequence ID" value="OEU85588.1"/>
    <property type="molecule type" value="Genomic_DNA"/>
</dbReference>
<feature type="region of interest" description="Disordered" evidence="1">
    <location>
        <begin position="346"/>
        <end position="375"/>
    </location>
</feature>
<dbReference type="Gene3D" id="2.160.20.10">
    <property type="entry name" value="Single-stranded right-handed beta-helix, Pectin lyase-like"/>
    <property type="match status" value="1"/>
</dbReference>
<comment type="caution">
    <text evidence="3">The sequence shown here is derived from an EMBL/GenBank/DDBJ whole genome shotgun (WGS) entry which is preliminary data.</text>
</comment>
<evidence type="ECO:0000313" key="4">
    <source>
        <dbReference type="Proteomes" id="UP000176087"/>
    </source>
</evidence>
<dbReference type="OrthoDB" id="3403180at2"/>
<dbReference type="InterPro" id="IPR011050">
    <property type="entry name" value="Pectin_lyase_fold/virulence"/>
</dbReference>
<evidence type="ECO:0008006" key="5">
    <source>
        <dbReference type="Google" id="ProtNLM"/>
    </source>
</evidence>
<proteinExistence type="predicted"/>
<dbReference type="PATRIC" id="fig|933944.5.peg.4519"/>
<dbReference type="AlphaFoldDB" id="A0A1E7JGI6"/>
<dbReference type="STRING" id="933944.AN215_24195"/>
<evidence type="ECO:0000313" key="3">
    <source>
        <dbReference type="EMBL" id="OEU85588.1"/>
    </source>
</evidence>
<dbReference type="SUPFAM" id="SSF51126">
    <property type="entry name" value="Pectin lyase-like"/>
    <property type="match status" value="1"/>
</dbReference>
<protein>
    <recommendedName>
        <fullName evidence="5">Right handed beta helix domain-containing protein</fullName>
    </recommendedName>
</protein>
<sequence length="375" mass="38231">MTDKLRRVTVTAVTGLGLCLTLLPAGAAQAQAPTRVPCNDIAALRAAINEANTAGSSIVLAPRCVYNLSQPDNADDGLPEITGKVRISGKDTYIQRGTGSSQPYRIFHVREGGSLSVESVTVRGGQTTAASGHGGGFFNDRGKLTLKNVTVSNNQGSVGGGIWNQLGTLTLKDSTVRDNRGGFGAGVATNGTMRMSGGGIRDNVGQIWGGGLANAGDTKLDHVSVGGNTSSDNGGGIMTLAINSETGPLRADFTKVRGNIAQTDGGGIQTGADEPTTLYRSTVSHNTANGGPTSGGGIANPGTRFSLFIGTNGAVTQKKNDGNSTKQPTPFDVNLIRSTVFKNHPTNCAPPNSVPGCDAVGSAPTTTKPAKPGRD</sequence>
<feature type="chain" id="PRO_5009195600" description="Right handed beta helix domain-containing protein" evidence="2">
    <location>
        <begin position="31"/>
        <end position="375"/>
    </location>
</feature>
<evidence type="ECO:0000256" key="1">
    <source>
        <dbReference type="SAM" id="MobiDB-lite"/>
    </source>
</evidence>
<feature type="signal peptide" evidence="2">
    <location>
        <begin position="1"/>
        <end position="30"/>
    </location>
</feature>